<name>A0ABM0MTE6_SACKO</name>
<dbReference type="RefSeq" id="XP_006823287.1">
    <property type="nucleotide sequence ID" value="XM_006823224.1"/>
</dbReference>
<evidence type="ECO:0000256" key="3">
    <source>
        <dbReference type="SAM" id="SignalP"/>
    </source>
</evidence>
<protein>
    <submittedName>
        <fullName evidence="5">Uncharacterized protein LOC102801142</fullName>
    </submittedName>
</protein>
<dbReference type="GeneID" id="102801142"/>
<feature type="region of interest" description="Disordered" evidence="1">
    <location>
        <begin position="216"/>
        <end position="257"/>
    </location>
</feature>
<feature type="compositionally biased region" description="Polar residues" evidence="1">
    <location>
        <begin position="218"/>
        <end position="239"/>
    </location>
</feature>
<sequence>MAHRQKTTMSLSSGVIWFVLTTISQDLIDGVDVHVPDQSHYLQNDLCSLDGLKNRVQSLPSHQHFKFVYDNCQIYAYPKYLQKNRRSAIRRRSIQSSSIINTLCEDNNSHWNTTLEDCSCNQAYFEDAYGTCRPCVPCCPEDVQVIHSCQQQGFKDDICREVEACSTGTDTNVEWATVIIGIGSALLGFMMILILIVCLLLHRDRLQMRWRRLRDTNESQGNENRQQNEQTPEATSPDLTNFMPPNIETPDPNDSQV</sequence>
<feature type="signal peptide" evidence="3">
    <location>
        <begin position="1"/>
        <end position="24"/>
    </location>
</feature>
<accession>A0ABM0MTE6</accession>
<keyword evidence="2" id="KW-0812">Transmembrane</keyword>
<gene>
    <name evidence="5" type="primary">LOC102801142</name>
</gene>
<evidence type="ECO:0000256" key="1">
    <source>
        <dbReference type="SAM" id="MobiDB-lite"/>
    </source>
</evidence>
<feature type="chain" id="PRO_5047162679" evidence="3">
    <location>
        <begin position="25"/>
        <end position="257"/>
    </location>
</feature>
<evidence type="ECO:0000313" key="4">
    <source>
        <dbReference type="Proteomes" id="UP000694865"/>
    </source>
</evidence>
<reference evidence="5" key="1">
    <citation type="submission" date="2025-08" db="UniProtKB">
        <authorList>
            <consortium name="RefSeq"/>
        </authorList>
    </citation>
    <scope>IDENTIFICATION</scope>
    <source>
        <tissue evidence="5">Testes</tissue>
    </source>
</reference>
<feature type="transmembrane region" description="Helical" evidence="2">
    <location>
        <begin position="175"/>
        <end position="202"/>
    </location>
</feature>
<keyword evidence="4" id="KW-1185">Reference proteome</keyword>
<evidence type="ECO:0000256" key="2">
    <source>
        <dbReference type="SAM" id="Phobius"/>
    </source>
</evidence>
<evidence type="ECO:0000313" key="5">
    <source>
        <dbReference type="RefSeq" id="XP_006823287.1"/>
    </source>
</evidence>
<organism evidence="4 5">
    <name type="scientific">Saccoglossus kowalevskii</name>
    <name type="common">Acorn worm</name>
    <dbReference type="NCBI Taxonomy" id="10224"/>
    <lineage>
        <taxon>Eukaryota</taxon>
        <taxon>Metazoa</taxon>
        <taxon>Hemichordata</taxon>
        <taxon>Enteropneusta</taxon>
        <taxon>Harrimaniidae</taxon>
        <taxon>Saccoglossus</taxon>
    </lineage>
</organism>
<dbReference type="Proteomes" id="UP000694865">
    <property type="component" value="Unplaced"/>
</dbReference>
<keyword evidence="2" id="KW-0472">Membrane</keyword>
<keyword evidence="2" id="KW-1133">Transmembrane helix</keyword>
<keyword evidence="3" id="KW-0732">Signal</keyword>
<proteinExistence type="predicted"/>